<evidence type="ECO:0000313" key="3">
    <source>
        <dbReference type="EMBL" id="HJF50341.1"/>
    </source>
</evidence>
<evidence type="ECO:0000256" key="1">
    <source>
        <dbReference type="SAM" id="MobiDB-lite"/>
    </source>
</evidence>
<gene>
    <name evidence="3" type="ORF">K8W24_11205</name>
</gene>
<accession>A0A921GQ83</accession>
<feature type="region of interest" description="Disordered" evidence="1">
    <location>
        <begin position="1"/>
        <end position="20"/>
    </location>
</feature>
<keyword evidence="2" id="KW-1133">Transmembrane helix</keyword>
<feature type="non-terminal residue" evidence="3">
    <location>
        <position position="1"/>
    </location>
</feature>
<feature type="transmembrane region" description="Helical" evidence="2">
    <location>
        <begin position="244"/>
        <end position="261"/>
    </location>
</feature>
<evidence type="ECO:0000313" key="4">
    <source>
        <dbReference type="Proteomes" id="UP000775129"/>
    </source>
</evidence>
<dbReference type="EMBL" id="DYWO01000342">
    <property type="protein sequence ID" value="HJF50341.1"/>
    <property type="molecule type" value="Genomic_DNA"/>
</dbReference>
<organism evidence="3 4">
    <name type="scientific">Brachybacterium paraconglomeratum</name>
    <dbReference type="NCBI Taxonomy" id="173362"/>
    <lineage>
        <taxon>Bacteria</taxon>
        <taxon>Bacillati</taxon>
        <taxon>Actinomycetota</taxon>
        <taxon>Actinomycetes</taxon>
        <taxon>Micrococcales</taxon>
        <taxon>Dermabacteraceae</taxon>
        <taxon>Brachybacterium</taxon>
    </lineage>
</organism>
<dbReference type="Proteomes" id="UP000775129">
    <property type="component" value="Unassembled WGS sequence"/>
</dbReference>
<feature type="transmembrane region" description="Helical" evidence="2">
    <location>
        <begin position="219"/>
        <end position="238"/>
    </location>
</feature>
<dbReference type="AlphaFoldDB" id="A0A921GQ83"/>
<evidence type="ECO:0000256" key="2">
    <source>
        <dbReference type="SAM" id="Phobius"/>
    </source>
</evidence>
<name>A0A921GQ83_9MICO</name>
<keyword evidence="2" id="KW-0812">Transmembrane</keyword>
<feature type="transmembrane region" description="Helical" evidence="2">
    <location>
        <begin position="149"/>
        <end position="175"/>
    </location>
</feature>
<reference evidence="3" key="1">
    <citation type="journal article" date="2021" name="PeerJ">
        <title>Extensive microbial diversity within the chicken gut microbiome revealed by metagenomics and culture.</title>
        <authorList>
            <person name="Gilroy R."/>
            <person name="Ravi A."/>
            <person name="Getino M."/>
            <person name="Pursley I."/>
            <person name="Horton D.L."/>
            <person name="Alikhan N.F."/>
            <person name="Baker D."/>
            <person name="Gharbi K."/>
            <person name="Hall N."/>
            <person name="Watson M."/>
            <person name="Adriaenssens E.M."/>
            <person name="Foster-Nyarko E."/>
            <person name="Jarju S."/>
            <person name="Secka A."/>
            <person name="Antonio M."/>
            <person name="Oren A."/>
            <person name="Chaudhuri R.R."/>
            <person name="La Ragione R."/>
            <person name="Hildebrand F."/>
            <person name="Pallen M.J."/>
        </authorList>
    </citation>
    <scope>NUCLEOTIDE SEQUENCE</scope>
    <source>
        <strain evidence="3">1647</strain>
    </source>
</reference>
<evidence type="ECO:0008006" key="5">
    <source>
        <dbReference type="Google" id="ProtNLM"/>
    </source>
</evidence>
<feature type="transmembrane region" description="Helical" evidence="2">
    <location>
        <begin position="187"/>
        <end position="207"/>
    </location>
</feature>
<feature type="transmembrane region" description="Helical" evidence="2">
    <location>
        <begin position="107"/>
        <end position="128"/>
    </location>
</feature>
<reference evidence="3" key="2">
    <citation type="submission" date="2021-09" db="EMBL/GenBank/DDBJ databases">
        <authorList>
            <person name="Gilroy R."/>
        </authorList>
    </citation>
    <scope>NUCLEOTIDE SEQUENCE</scope>
    <source>
        <strain evidence="3">1647</strain>
    </source>
</reference>
<comment type="caution">
    <text evidence="3">The sequence shown here is derived from an EMBL/GenBank/DDBJ whole genome shotgun (WGS) entry which is preliminary data.</text>
</comment>
<sequence>WPLDGATSGPADGTGSDAVPAAAAASDSIPDAAPSATPATAYHRLATLRSAWSRPAKPLLSLGAALLAYVVLSSVVLVTAVLLLAVMPGANIARGVTSGDPTSPLDVGLALAMGAMWLPAGIVGVRVGGWRPVGTAWSIAAQLRRDRSLLLAGIGAGAVVAAAAAIAGALTGTVGTAAEPSASVPQLLLVTLLALVLAPLQAAGLELSLRGTVMQALGTWLRSPVLPVLAGTAVMLIGRDLTPAVLLPALALGLSAGVLAWKTGGLELPIALTTTLAVLAHLVGAFGAGSGAGAGVGAVGAAAAAPGTSAAALSVPAAAVPEAALAGGIAGAIALLLLTDLLVVWIGRREGVRLLEPVARPAGLEAPAPVHI</sequence>
<feature type="transmembrane region" description="Helical" evidence="2">
    <location>
        <begin position="323"/>
        <end position="346"/>
    </location>
</feature>
<protein>
    <recommendedName>
        <fullName evidence="5">CAAX protease</fullName>
    </recommendedName>
</protein>
<proteinExistence type="predicted"/>
<feature type="transmembrane region" description="Helical" evidence="2">
    <location>
        <begin position="59"/>
        <end position="87"/>
    </location>
</feature>
<keyword evidence="2" id="KW-0472">Membrane</keyword>